<dbReference type="HOGENOM" id="CLU_004914_3_2_1"/>
<evidence type="ECO:0000313" key="9">
    <source>
        <dbReference type="Proteomes" id="UP000008144"/>
    </source>
</evidence>
<comment type="caution">
    <text evidence="6">Lacks conserved residue(s) required for the propagation of feature annotation.</text>
</comment>
<dbReference type="Gene3D" id="3.20.20.330">
    <property type="entry name" value="Homocysteine-binding-like domain"/>
    <property type="match status" value="1"/>
</dbReference>
<dbReference type="PANTHER" id="PTHR46015">
    <property type="entry name" value="ZGC:172121"/>
    <property type="match status" value="1"/>
</dbReference>
<dbReference type="OMA" id="PYGAYLY"/>
<evidence type="ECO:0000256" key="3">
    <source>
        <dbReference type="ARBA" id="ARBA00022723"/>
    </source>
</evidence>
<dbReference type="InParanoid" id="F6XC87"/>
<proteinExistence type="predicted"/>
<name>F6XC87_CIOIN</name>
<keyword evidence="2" id="KW-0808">Transferase</keyword>
<dbReference type="PANTHER" id="PTHR46015:SF1">
    <property type="entry name" value="HOMOCYSTEINE S-METHYLTRANSFERASE-LIKE ISOFORM 1"/>
    <property type="match status" value="1"/>
</dbReference>
<accession>F6XC87</accession>
<evidence type="ECO:0000313" key="8">
    <source>
        <dbReference type="Ensembl" id="ENSCINP00000023732.2"/>
    </source>
</evidence>
<evidence type="ECO:0000256" key="5">
    <source>
        <dbReference type="ARBA" id="ARBA00034478"/>
    </source>
</evidence>
<evidence type="ECO:0000256" key="6">
    <source>
        <dbReference type="PROSITE-ProRule" id="PRU00333"/>
    </source>
</evidence>
<dbReference type="EMBL" id="EAAA01000259">
    <property type="status" value="NOT_ANNOTATED_CDS"/>
    <property type="molecule type" value="Genomic_DNA"/>
</dbReference>
<evidence type="ECO:0000259" key="7">
    <source>
        <dbReference type="PROSITE" id="PS50970"/>
    </source>
</evidence>
<protein>
    <recommendedName>
        <fullName evidence="7">Hcy-binding domain-containing protein</fullName>
    </recommendedName>
</protein>
<feature type="domain" description="Hcy-binding" evidence="7">
    <location>
        <begin position="5"/>
        <end position="256"/>
    </location>
</feature>
<reference evidence="8" key="4">
    <citation type="submission" date="2025-09" db="UniProtKB">
        <authorList>
            <consortium name="Ensembl"/>
        </authorList>
    </citation>
    <scope>IDENTIFICATION</scope>
</reference>
<keyword evidence="3" id="KW-0479">Metal-binding</keyword>
<organism evidence="8 9">
    <name type="scientific">Ciona intestinalis</name>
    <name type="common">Transparent sea squirt</name>
    <name type="synonym">Ascidia intestinalis</name>
    <dbReference type="NCBI Taxonomy" id="7719"/>
    <lineage>
        <taxon>Eukaryota</taxon>
        <taxon>Metazoa</taxon>
        <taxon>Chordata</taxon>
        <taxon>Tunicata</taxon>
        <taxon>Ascidiacea</taxon>
        <taxon>Phlebobranchia</taxon>
        <taxon>Cionidae</taxon>
        <taxon>Ciona</taxon>
    </lineage>
</organism>
<dbReference type="GO" id="GO:0046872">
    <property type="term" value="F:metal ion binding"/>
    <property type="evidence" value="ECO:0007669"/>
    <property type="project" value="UniProtKB-KW"/>
</dbReference>
<evidence type="ECO:0000256" key="1">
    <source>
        <dbReference type="ARBA" id="ARBA00022603"/>
    </source>
</evidence>
<keyword evidence="1" id="KW-0489">Methyltransferase</keyword>
<keyword evidence="4" id="KW-0862">Zinc</keyword>
<reference evidence="8" key="3">
    <citation type="submission" date="2025-08" db="UniProtKB">
        <authorList>
            <consortium name="Ensembl"/>
        </authorList>
    </citation>
    <scope>IDENTIFICATION</scope>
</reference>
<dbReference type="Ensembl" id="ENSCINT00000023978.2">
    <property type="protein sequence ID" value="ENSCINP00000023732.2"/>
    <property type="gene ID" value="ENSCING00000012789.2"/>
</dbReference>
<reference evidence="9" key="1">
    <citation type="journal article" date="2002" name="Science">
        <title>The draft genome of Ciona intestinalis: insights into chordate and vertebrate origins.</title>
        <authorList>
            <person name="Dehal P."/>
            <person name="Satou Y."/>
            <person name="Campbell R.K."/>
            <person name="Chapman J."/>
            <person name="Degnan B."/>
            <person name="De Tomaso A."/>
            <person name="Davidson B."/>
            <person name="Di Gregorio A."/>
            <person name="Gelpke M."/>
            <person name="Goodstein D.M."/>
            <person name="Harafuji N."/>
            <person name="Hastings K.E."/>
            <person name="Ho I."/>
            <person name="Hotta K."/>
            <person name="Huang W."/>
            <person name="Kawashima T."/>
            <person name="Lemaire P."/>
            <person name="Martinez D."/>
            <person name="Meinertzhagen I.A."/>
            <person name="Necula S."/>
            <person name="Nonaka M."/>
            <person name="Putnam N."/>
            <person name="Rash S."/>
            <person name="Saiga H."/>
            <person name="Satake M."/>
            <person name="Terry A."/>
            <person name="Yamada L."/>
            <person name="Wang H.G."/>
            <person name="Awazu S."/>
            <person name="Azumi K."/>
            <person name="Boore J."/>
            <person name="Branno M."/>
            <person name="Chin-Bow S."/>
            <person name="DeSantis R."/>
            <person name="Doyle S."/>
            <person name="Francino P."/>
            <person name="Keys D.N."/>
            <person name="Haga S."/>
            <person name="Hayashi H."/>
            <person name="Hino K."/>
            <person name="Imai K.S."/>
            <person name="Inaba K."/>
            <person name="Kano S."/>
            <person name="Kobayashi K."/>
            <person name="Kobayashi M."/>
            <person name="Lee B.I."/>
            <person name="Makabe K.W."/>
            <person name="Manohar C."/>
            <person name="Matassi G."/>
            <person name="Medina M."/>
            <person name="Mochizuki Y."/>
            <person name="Mount S."/>
            <person name="Morishita T."/>
            <person name="Miura S."/>
            <person name="Nakayama A."/>
            <person name="Nishizaka S."/>
            <person name="Nomoto H."/>
            <person name="Ohta F."/>
            <person name="Oishi K."/>
            <person name="Rigoutsos I."/>
            <person name="Sano M."/>
            <person name="Sasaki A."/>
            <person name="Sasakura Y."/>
            <person name="Shoguchi E."/>
            <person name="Shin-i T."/>
            <person name="Spagnuolo A."/>
            <person name="Stainier D."/>
            <person name="Suzuki M.M."/>
            <person name="Tassy O."/>
            <person name="Takatori N."/>
            <person name="Tokuoka M."/>
            <person name="Yagi K."/>
            <person name="Yoshizaki F."/>
            <person name="Wada S."/>
            <person name="Zhang C."/>
            <person name="Hyatt P.D."/>
            <person name="Larimer F."/>
            <person name="Detter C."/>
            <person name="Doggett N."/>
            <person name="Glavina T."/>
            <person name="Hawkins T."/>
            <person name="Richardson P."/>
            <person name="Lucas S."/>
            <person name="Kohara Y."/>
            <person name="Levine M."/>
            <person name="Satoh N."/>
            <person name="Rokhsar D.S."/>
        </authorList>
    </citation>
    <scope>NUCLEOTIDE SEQUENCE [LARGE SCALE GENOMIC DNA]</scope>
</reference>
<dbReference type="SUPFAM" id="SSF82282">
    <property type="entry name" value="Homocysteine S-methyltransferase"/>
    <property type="match status" value="1"/>
</dbReference>
<dbReference type="AlphaFoldDB" id="F6XC87"/>
<dbReference type="InterPro" id="IPR003726">
    <property type="entry name" value="HCY_dom"/>
</dbReference>
<comment type="pathway">
    <text evidence="5">Amino-acid biosynthesis; L-methionine biosynthesis via de novo pathway.</text>
</comment>
<dbReference type="Proteomes" id="UP000008144">
    <property type="component" value="Chromosome 1"/>
</dbReference>
<dbReference type="GO" id="GO:0008898">
    <property type="term" value="F:S-adenosylmethionine-homocysteine S-methyltransferase activity"/>
    <property type="evidence" value="ECO:0000318"/>
    <property type="project" value="GO_Central"/>
</dbReference>
<dbReference type="GO" id="GO:0033528">
    <property type="term" value="P:S-methylmethionine cycle"/>
    <property type="evidence" value="ECO:0000318"/>
    <property type="project" value="GO_Central"/>
</dbReference>
<keyword evidence="9" id="KW-1185">Reference proteome</keyword>
<reference evidence="8" key="2">
    <citation type="journal article" date="2008" name="Genome Biol.">
        <title>Improved genome assembly and evidence-based global gene model set for the chordate Ciona intestinalis: new insight into intron and operon populations.</title>
        <authorList>
            <person name="Satou Y."/>
            <person name="Mineta K."/>
            <person name="Ogasawara M."/>
            <person name="Sasakura Y."/>
            <person name="Shoguchi E."/>
            <person name="Ueno K."/>
            <person name="Yamada L."/>
            <person name="Matsumoto J."/>
            <person name="Wasserscheid J."/>
            <person name="Dewar K."/>
            <person name="Wiley G.B."/>
            <person name="Macmil S.L."/>
            <person name="Roe B.A."/>
            <person name="Zeller R.W."/>
            <person name="Hastings K.E."/>
            <person name="Lemaire P."/>
            <person name="Lindquist E."/>
            <person name="Endo T."/>
            <person name="Hotta K."/>
            <person name="Inaba K."/>
        </authorList>
    </citation>
    <scope>NUCLEOTIDE SEQUENCE [LARGE SCALE GENOMIC DNA]</scope>
    <source>
        <strain evidence="8">wild type</strain>
    </source>
</reference>
<dbReference type="GeneTree" id="ENSGT00510000049619"/>
<dbReference type="PROSITE" id="PS50970">
    <property type="entry name" value="HCY"/>
    <property type="match status" value="1"/>
</dbReference>
<dbReference type="InterPro" id="IPR036589">
    <property type="entry name" value="HCY_dom_sf"/>
</dbReference>
<evidence type="ECO:0000256" key="2">
    <source>
        <dbReference type="ARBA" id="ARBA00022679"/>
    </source>
</evidence>
<evidence type="ECO:0000256" key="4">
    <source>
        <dbReference type="ARBA" id="ARBA00022833"/>
    </source>
</evidence>
<dbReference type="Pfam" id="PF02574">
    <property type="entry name" value="S-methyl_trans"/>
    <property type="match status" value="1"/>
</dbReference>
<dbReference type="GO" id="GO:0032259">
    <property type="term" value="P:methylation"/>
    <property type="evidence" value="ECO:0007669"/>
    <property type="project" value="UniProtKB-KW"/>
</dbReference>
<dbReference type="STRING" id="7719.ENSCINP00000023732"/>
<dbReference type="InterPro" id="IPR051486">
    <property type="entry name" value="Hcy_S-methyltransferase"/>
</dbReference>
<sequence>MLINCPSKQEKAMEDIKILDGGLCTDLFINGGFNQKDPLWSARVLYEKPEEIMKAHLRFIKAGSDVVSTCSYQASVQGYMEHAQVTKEKAEKIIGSSVDVAKQAVQESGRRVLVAGSISPYGAILHDMSEYTGSYIDTTSEQQLSDFHKTNIRILASKGVDLFAFETLPSLKEALVLAEILREYPTLKAWVSFSNKNGTHTCYGEPFEEVFKALGNYHQIIAIGLNCCKSETISSFIQLAHGNLAKHQRLIIYPNN</sequence>
<dbReference type="GO" id="GO:0009086">
    <property type="term" value="P:methionine biosynthetic process"/>
    <property type="evidence" value="ECO:0000318"/>
    <property type="project" value="GO_Central"/>
</dbReference>
<dbReference type="NCBIfam" id="NF007020">
    <property type="entry name" value="PRK09485.1"/>
    <property type="match status" value="1"/>
</dbReference>